<feature type="domain" description="RING-type" evidence="6">
    <location>
        <begin position="198"/>
        <end position="266"/>
    </location>
</feature>
<reference evidence="7" key="1">
    <citation type="submission" date="2020-05" db="EMBL/GenBank/DDBJ databases">
        <title>Mycena genomes resolve the evolution of fungal bioluminescence.</title>
        <authorList>
            <person name="Tsai I.J."/>
        </authorList>
    </citation>
    <scope>NUCLEOTIDE SEQUENCE</scope>
    <source>
        <strain evidence="7">171206Taipei</strain>
    </source>
</reference>
<name>A0A8H6SSV5_9AGAR</name>
<evidence type="ECO:0000259" key="6">
    <source>
        <dbReference type="PROSITE" id="PS50089"/>
    </source>
</evidence>
<feature type="compositionally biased region" description="Polar residues" evidence="5">
    <location>
        <begin position="601"/>
        <end position="611"/>
    </location>
</feature>
<keyword evidence="3" id="KW-0862">Zinc</keyword>
<feature type="compositionally biased region" description="Pro residues" evidence="5">
    <location>
        <begin position="383"/>
        <end position="400"/>
    </location>
</feature>
<keyword evidence="8" id="KW-1185">Reference proteome</keyword>
<dbReference type="OrthoDB" id="8062037at2759"/>
<feature type="compositionally biased region" description="Basic and acidic residues" evidence="5">
    <location>
        <begin position="1"/>
        <end position="12"/>
    </location>
</feature>
<feature type="compositionally biased region" description="Low complexity" evidence="5">
    <location>
        <begin position="488"/>
        <end position="498"/>
    </location>
</feature>
<protein>
    <submittedName>
        <fullName evidence="7">RING-type domain-containing protein</fullName>
    </submittedName>
</protein>
<feature type="region of interest" description="Disordered" evidence="5">
    <location>
        <begin position="454"/>
        <end position="526"/>
    </location>
</feature>
<evidence type="ECO:0000256" key="2">
    <source>
        <dbReference type="ARBA" id="ARBA00022771"/>
    </source>
</evidence>
<dbReference type="InterPro" id="IPR001841">
    <property type="entry name" value="Znf_RING"/>
</dbReference>
<feature type="compositionally biased region" description="Acidic residues" evidence="5">
    <location>
        <begin position="46"/>
        <end position="63"/>
    </location>
</feature>
<feature type="compositionally biased region" description="Low complexity" evidence="5">
    <location>
        <begin position="20"/>
        <end position="30"/>
    </location>
</feature>
<evidence type="ECO:0000313" key="7">
    <source>
        <dbReference type="EMBL" id="KAF7303762.1"/>
    </source>
</evidence>
<evidence type="ECO:0000256" key="4">
    <source>
        <dbReference type="PROSITE-ProRule" id="PRU00175"/>
    </source>
</evidence>
<keyword evidence="2 4" id="KW-0863">Zinc-finger</keyword>
<dbReference type="PANTHER" id="PTHR15710">
    <property type="entry name" value="E3 UBIQUITIN-PROTEIN LIGASE PRAJA"/>
    <property type="match status" value="1"/>
</dbReference>
<dbReference type="GeneID" id="59345329"/>
<dbReference type="RefSeq" id="XP_037220734.1">
    <property type="nucleotide sequence ID" value="XM_037362813.1"/>
</dbReference>
<dbReference type="GO" id="GO:0008270">
    <property type="term" value="F:zinc ion binding"/>
    <property type="evidence" value="ECO:0007669"/>
    <property type="project" value="UniProtKB-KW"/>
</dbReference>
<dbReference type="Pfam" id="PF13639">
    <property type="entry name" value="zf-RING_2"/>
    <property type="match status" value="1"/>
</dbReference>
<dbReference type="SMART" id="SM00184">
    <property type="entry name" value="RING"/>
    <property type="match status" value="1"/>
</dbReference>
<dbReference type="Gene3D" id="3.30.40.10">
    <property type="entry name" value="Zinc/RING finger domain, C3HC4 (zinc finger)"/>
    <property type="match status" value="1"/>
</dbReference>
<feature type="region of interest" description="Disordered" evidence="5">
    <location>
        <begin position="1"/>
        <end position="120"/>
    </location>
</feature>
<dbReference type="InterPro" id="IPR013083">
    <property type="entry name" value="Znf_RING/FYVE/PHD"/>
</dbReference>
<feature type="region of interest" description="Disordered" evidence="5">
    <location>
        <begin position="295"/>
        <end position="409"/>
    </location>
</feature>
<dbReference type="AlphaFoldDB" id="A0A8H6SSV5"/>
<organism evidence="7 8">
    <name type="scientific">Mycena indigotica</name>
    <dbReference type="NCBI Taxonomy" id="2126181"/>
    <lineage>
        <taxon>Eukaryota</taxon>
        <taxon>Fungi</taxon>
        <taxon>Dikarya</taxon>
        <taxon>Basidiomycota</taxon>
        <taxon>Agaricomycotina</taxon>
        <taxon>Agaricomycetes</taxon>
        <taxon>Agaricomycetidae</taxon>
        <taxon>Agaricales</taxon>
        <taxon>Marasmiineae</taxon>
        <taxon>Mycenaceae</taxon>
        <taxon>Mycena</taxon>
    </lineage>
</organism>
<feature type="compositionally biased region" description="Pro residues" evidence="5">
    <location>
        <begin position="499"/>
        <end position="508"/>
    </location>
</feature>
<dbReference type="Proteomes" id="UP000636479">
    <property type="component" value="Unassembled WGS sequence"/>
</dbReference>
<evidence type="ECO:0000256" key="5">
    <source>
        <dbReference type="SAM" id="MobiDB-lite"/>
    </source>
</evidence>
<evidence type="ECO:0000256" key="1">
    <source>
        <dbReference type="ARBA" id="ARBA00022723"/>
    </source>
</evidence>
<dbReference type="SUPFAM" id="SSF57850">
    <property type="entry name" value="RING/U-box"/>
    <property type="match status" value="1"/>
</dbReference>
<proteinExistence type="predicted"/>
<evidence type="ECO:0000256" key="3">
    <source>
        <dbReference type="ARBA" id="ARBA00022833"/>
    </source>
</evidence>
<gene>
    <name evidence="7" type="ORF">MIND_00605800</name>
</gene>
<sequence length="736" mass="79335">MDLDERQQHSTIEDEDDMPELQSVSNSSDSELSESDYEERRQVVEAVEDDDGDSNWSDVDDEQAMPPLEPTSGNRRPRADDDQDEGRDRRPPSERVNAPAPTPTPAAQPQPQPQPQPNFNIQPIFTQFLEMLQNLAANPNMMFGAPPPQPKDSQENALRIISGLEVVPEGLIRRLERVSALTTPAVDDAAAVGGDSGCAICWDRLLDGEGAEFASSESSTNTSEAAPAKAELPQGIIALPCAHLYHASCLVPWFSRAGQTTCPTCRFDLDPSGVIWYGGHKREPGGGGPMPFFFPPNGEAPGAFEPDEMDPDEMGGFGWGGGDEDPLWDFGGPPDDDEQDEDEDMPPLEPIPGRAAPQLDDDMPALEPIAGSNATPTTSVNNPPIPAPTNPNPQPQPQRAPPDNNNPFAQLRNAFRGVFSNNNINLGLNTGAPNNNTTPPQLSQILRNLVPGAGARRRDANDTNVPPTTVPAPSANAAPPPPPMFRFGAPQGGAAPPNQQAPPNPPPFTFHGPGAQPPGGGFTMQPDQATAFLRAIGLGDILQNMNMNGAQANGRTPEDFHVHVGMGGMTMPDWARDMGPTFAIPVHVRLDQQQQQQQQQPRPQNNDTNNPEPVLEWSPPDSPGPTVRERVERRERDAGLRCWDSSCGVGPSDDDPFIEVPQSSHQISIVGADEKNVCPHTFHPMCLVSAQRSRRGWLEPHVVEEEESGQSVQVACSVCRADGTVSQAQWLEGLAS</sequence>
<feature type="compositionally biased region" description="Acidic residues" evidence="5">
    <location>
        <begin position="334"/>
        <end position="346"/>
    </location>
</feature>
<comment type="caution">
    <text evidence="7">The sequence shown here is derived from an EMBL/GenBank/DDBJ whole genome shotgun (WGS) entry which is preliminary data.</text>
</comment>
<evidence type="ECO:0000313" key="8">
    <source>
        <dbReference type="Proteomes" id="UP000636479"/>
    </source>
</evidence>
<feature type="region of interest" description="Disordered" evidence="5">
    <location>
        <begin position="590"/>
        <end position="635"/>
    </location>
</feature>
<dbReference type="PROSITE" id="PS50089">
    <property type="entry name" value="ZF_RING_2"/>
    <property type="match status" value="1"/>
</dbReference>
<feature type="compositionally biased region" description="Low complexity" evidence="5">
    <location>
        <begin position="462"/>
        <end position="477"/>
    </location>
</feature>
<accession>A0A8H6SSV5</accession>
<keyword evidence="1" id="KW-0479">Metal-binding</keyword>
<feature type="compositionally biased region" description="Pro residues" evidence="5">
    <location>
        <begin position="100"/>
        <end position="116"/>
    </location>
</feature>
<dbReference type="EMBL" id="JACAZF010000005">
    <property type="protein sequence ID" value="KAF7303762.1"/>
    <property type="molecule type" value="Genomic_DNA"/>
</dbReference>